<organism evidence="10">
    <name type="scientific">uncultured organism</name>
    <dbReference type="NCBI Taxonomy" id="155900"/>
    <lineage>
        <taxon>unclassified sequences</taxon>
        <taxon>environmental samples</taxon>
    </lineage>
</organism>
<sequence length="131" mass="14463">MSDTRDNDTPQARLTPEQYRVTQQHGTEPPFSGEYNDFKGDGTFRCVCCGGPLFDSRDKYDSGSGWPSFTAPADPQAVGESFDESLGMRRTEVHCRRCAAHLGHVFPDGPAPTGLRYCINSAALDFHSRDD</sequence>
<name>A0A5B8R9Q4_9ZZZZ</name>
<feature type="domain" description="MsrB" evidence="9">
    <location>
        <begin position="7"/>
        <end position="129"/>
    </location>
</feature>
<gene>
    <name evidence="10" type="primary">msrB_2</name>
    <name evidence="10" type="ORF">KBTEX_01813</name>
</gene>
<dbReference type="EC" id="1.8.4.12" evidence="3"/>
<dbReference type="InterPro" id="IPR028427">
    <property type="entry name" value="Met_Sox_Rdtase_MsrB"/>
</dbReference>
<dbReference type="PROSITE" id="PS51790">
    <property type="entry name" value="MSRB"/>
    <property type="match status" value="1"/>
</dbReference>
<keyword evidence="6 10" id="KW-0560">Oxidoreductase</keyword>
<dbReference type="Pfam" id="PF01641">
    <property type="entry name" value="SelR"/>
    <property type="match status" value="1"/>
</dbReference>
<dbReference type="FunFam" id="2.170.150.20:FF:000001">
    <property type="entry name" value="Peptide methionine sulfoxide reductase MsrB"/>
    <property type="match status" value="1"/>
</dbReference>
<keyword evidence="4" id="KW-0479">Metal-binding</keyword>
<evidence type="ECO:0000256" key="7">
    <source>
        <dbReference type="ARBA" id="ARBA00048488"/>
    </source>
</evidence>
<dbReference type="InterPro" id="IPR002579">
    <property type="entry name" value="Met_Sox_Rdtase_MsrB_dom"/>
</dbReference>
<dbReference type="GO" id="GO:0006979">
    <property type="term" value="P:response to oxidative stress"/>
    <property type="evidence" value="ECO:0007669"/>
    <property type="project" value="InterPro"/>
</dbReference>
<dbReference type="InterPro" id="IPR011057">
    <property type="entry name" value="Mss4-like_sf"/>
</dbReference>
<reference evidence="10" key="1">
    <citation type="submission" date="2019-06" db="EMBL/GenBank/DDBJ databases">
        <authorList>
            <person name="Murdoch R.W."/>
            <person name="Fathepure B."/>
        </authorList>
    </citation>
    <scope>NUCLEOTIDE SEQUENCE</scope>
</reference>
<dbReference type="Gene3D" id="2.170.150.20">
    <property type="entry name" value="Peptide methionine sulfoxide reductase"/>
    <property type="match status" value="1"/>
</dbReference>
<feature type="region of interest" description="Disordered" evidence="8">
    <location>
        <begin position="1"/>
        <end position="34"/>
    </location>
</feature>
<evidence type="ECO:0000256" key="8">
    <source>
        <dbReference type="SAM" id="MobiDB-lite"/>
    </source>
</evidence>
<evidence type="ECO:0000256" key="5">
    <source>
        <dbReference type="ARBA" id="ARBA00022833"/>
    </source>
</evidence>
<dbReference type="PANTHER" id="PTHR10173">
    <property type="entry name" value="METHIONINE SULFOXIDE REDUCTASE"/>
    <property type="match status" value="1"/>
</dbReference>
<proteinExistence type="inferred from homology"/>
<comment type="catalytic activity">
    <reaction evidence="7">
        <text>L-methionyl-[protein] + [thioredoxin]-disulfide + H2O = L-methionyl-(R)-S-oxide-[protein] + [thioredoxin]-dithiol</text>
        <dbReference type="Rhea" id="RHEA:24164"/>
        <dbReference type="Rhea" id="RHEA-COMP:10698"/>
        <dbReference type="Rhea" id="RHEA-COMP:10700"/>
        <dbReference type="Rhea" id="RHEA-COMP:12313"/>
        <dbReference type="Rhea" id="RHEA-COMP:12314"/>
        <dbReference type="ChEBI" id="CHEBI:15377"/>
        <dbReference type="ChEBI" id="CHEBI:16044"/>
        <dbReference type="ChEBI" id="CHEBI:29950"/>
        <dbReference type="ChEBI" id="CHEBI:45764"/>
        <dbReference type="ChEBI" id="CHEBI:50058"/>
        <dbReference type="EC" id="1.8.4.12"/>
    </reaction>
</comment>
<accession>A0A5B8R9Q4</accession>
<evidence type="ECO:0000256" key="4">
    <source>
        <dbReference type="ARBA" id="ARBA00022723"/>
    </source>
</evidence>
<evidence type="ECO:0000256" key="1">
    <source>
        <dbReference type="ARBA" id="ARBA00001947"/>
    </source>
</evidence>
<evidence type="ECO:0000259" key="9">
    <source>
        <dbReference type="PROSITE" id="PS51790"/>
    </source>
</evidence>
<evidence type="ECO:0000256" key="6">
    <source>
        <dbReference type="ARBA" id="ARBA00023002"/>
    </source>
</evidence>
<dbReference type="SUPFAM" id="SSF51316">
    <property type="entry name" value="Mss4-like"/>
    <property type="match status" value="1"/>
</dbReference>
<evidence type="ECO:0000313" key="10">
    <source>
        <dbReference type="EMBL" id="QEA05490.1"/>
    </source>
</evidence>
<dbReference type="EMBL" id="MN079102">
    <property type="protein sequence ID" value="QEA05490.1"/>
    <property type="molecule type" value="Genomic_DNA"/>
</dbReference>
<evidence type="ECO:0000256" key="3">
    <source>
        <dbReference type="ARBA" id="ARBA00012499"/>
    </source>
</evidence>
<dbReference type="GO" id="GO:0046872">
    <property type="term" value="F:metal ion binding"/>
    <property type="evidence" value="ECO:0007669"/>
    <property type="project" value="UniProtKB-KW"/>
</dbReference>
<comment type="cofactor">
    <cofactor evidence="1">
        <name>Zn(2+)</name>
        <dbReference type="ChEBI" id="CHEBI:29105"/>
    </cofactor>
</comment>
<dbReference type="HAMAP" id="MF_01400">
    <property type="entry name" value="MsrB"/>
    <property type="match status" value="1"/>
</dbReference>
<dbReference type="PANTHER" id="PTHR10173:SF52">
    <property type="entry name" value="METHIONINE-R-SULFOXIDE REDUCTASE B1"/>
    <property type="match status" value="1"/>
</dbReference>
<dbReference type="AlphaFoldDB" id="A0A5B8R9Q4"/>
<comment type="similarity">
    <text evidence="2">Belongs to the MsrB Met sulfoxide reductase family.</text>
</comment>
<keyword evidence="5" id="KW-0862">Zinc</keyword>
<dbReference type="NCBIfam" id="TIGR00357">
    <property type="entry name" value="peptide-methionine (R)-S-oxide reductase MsrB"/>
    <property type="match status" value="1"/>
</dbReference>
<evidence type="ECO:0000256" key="2">
    <source>
        <dbReference type="ARBA" id="ARBA00007174"/>
    </source>
</evidence>
<dbReference type="GO" id="GO:0033743">
    <property type="term" value="F:peptide-methionine (R)-S-oxide reductase activity"/>
    <property type="evidence" value="ECO:0007669"/>
    <property type="project" value="UniProtKB-EC"/>
</dbReference>
<protein>
    <recommendedName>
        <fullName evidence="3">peptide-methionine (R)-S-oxide reductase</fullName>
        <ecNumber evidence="3">1.8.4.12</ecNumber>
    </recommendedName>
</protein>
<dbReference type="GO" id="GO:0030091">
    <property type="term" value="P:protein repair"/>
    <property type="evidence" value="ECO:0007669"/>
    <property type="project" value="InterPro"/>
</dbReference>